<proteinExistence type="predicted"/>
<sequence>MITPSYTSPTTTRPRRHAFVYNCCAVFHRTSSAIRNTQNSRKPLDAKTEQILRLPSHFLRPTPLGYHTTIPKLRNNRRRSLVVSWPMFLELQKSVREPSPLRVTEHEQNYLPEMKDVRNFFTCQLKHFAMFNQLSSLTSSYFG</sequence>
<organism evidence="1 2">
    <name type="scientific">Heterorhabditis bacteriophora</name>
    <name type="common">Entomopathogenic nematode worm</name>
    <dbReference type="NCBI Taxonomy" id="37862"/>
    <lineage>
        <taxon>Eukaryota</taxon>
        <taxon>Metazoa</taxon>
        <taxon>Ecdysozoa</taxon>
        <taxon>Nematoda</taxon>
        <taxon>Chromadorea</taxon>
        <taxon>Rhabditida</taxon>
        <taxon>Rhabditina</taxon>
        <taxon>Rhabditomorpha</taxon>
        <taxon>Strongyloidea</taxon>
        <taxon>Heterorhabditidae</taxon>
        <taxon>Heterorhabditis</taxon>
    </lineage>
</organism>
<evidence type="ECO:0000313" key="1">
    <source>
        <dbReference type="Proteomes" id="UP000095283"/>
    </source>
</evidence>
<reference evidence="2" key="1">
    <citation type="submission" date="2016-11" db="UniProtKB">
        <authorList>
            <consortium name="WormBaseParasite"/>
        </authorList>
    </citation>
    <scope>IDENTIFICATION</scope>
</reference>
<dbReference type="WBParaSite" id="Hba_15575">
    <property type="protein sequence ID" value="Hba_15575"/>
    <property type="gene ID" value="Hba_15575"/>
</dbReference>
<keyword evidence="1" id="KW-1185">Reference proteome</keyword>
<dbReference type="AlphaFoldDB" id="A0A1I7XE07"/>
<dbReference type="Proteomes" id="UP000095283">
    <property type="component" value="Unplaced"/>
</dbReference>
<name>A0A1I7XE07_HETBA</name>
<evidence type="ECO:0000313" key="2">
    <source>
        <dbReference type="WBParaSite" id="Hba_15575"/>
    </source>
</evidence>
<protein>
    <submittedName>
        <fullName evidence="2">Uncharacterized protein</fullName>
    </submittedName>
</protein>
<accession>A0A1I7XE07</accession>